<sequence>MIGLAASGAPGDFLDYLVRQEDLQVRMMHAALIGNASDVPGMVEEFISVWDG</sequence>
<dbReference type="RefSeq" id="WP_377867558.1">
    <property type="nucleotide sequence ID" value="NZ_JBHMAY010000001.1"/>
</dbReference>
<comment type="caution">
    <text evidence="1">The sequence shown here is derived from an EMBL/GenBank/DDBJ whole genome shotgun (WGS) entry which is preliminary data.</text>
</comment>
<reference evidence="2" key="1">
    <citation type="journal article" date="2019" name="Int. J. Syst. Evol. Microbiol.">
        <title>The Global Catalogue of Microorganisms (GCM) 10K type strain sequencing project: providing services to taxonomists for standard genome sequencing and annotation.</title>
        <authorList>
            <consortium name="The Broad Institute Genomics Platform"/>
            <consortium name="The Broad Institute Genome Sequencing Center for Infectious Disease"/>
            <person name="Wu L."/>
            <person name="Ma J."/>
        </authorList>
    </citation>
    <scope>NUCLEOTIDE SEQUENCE [LARGE SCALE GENOMIC DNA]</scope>
    <source>
        <strain evidence="2">CGMCC 4.7682</strain>
    </source>
</reference>
<dbReference type="EMBL" id="JBHRWI010000006">
    <property type="protein sequence ID" value="MFC3509586.1"/>
    <property type="molecule type" value="Genomic_DNA"/>
</dbReference>
<name>A0ABV7QC91_9PSEU</name>
<proteinExistence type="predicted"/>
<organism evidence="1 2">
    <name type="scientific">Amycolatopsis halotolerans</name>
    <dbReference type="NCBI Taxonomy" id="330083"/>
    <lineage>
        <taxon>Bacteria</taxon>
        <taxon>Bacillati</taxon>
        <taxon>Actinomycetota</taxon>
        <taxon>Actinomycetes</taxon>
        <taxon>Pseudonocardiales</taxon>
        <taxon>Pseudonocardiaceae</taxon>
        <taxon>Amycolatopsis</taxon>
    </lineage>
</organism>
<evidence type="ECO:0000313" key="1">
    <source>
        <dbReference type="EMBL" id="MFC3509586.1"/>
    </source>
</evidence>
<gene>
    <name evidence="1" type="ORF">ACFORO_05390</name>
</gene>
<keyword evidence="2" id="KW-1185">Reference proteome</keyword>
<accession>A0ABV7QC91</accession>
<evidence type="ECO:0000313" key="2">
    <source>
        <dbReference type="Proteomes" id="UP001595764"/>
    </source>
</evidence>
<dbReference type="Proteomes" id="UP001595764">
    <property type="component" value="Unassembled WGS sequence"/>
</dbReference>
<protein>
    <submittedName>
        <fullName evidence="1">Uncharacterized protein</fullName>
    </submittedName>
</protein>